<dbReference type="CDD" id="cd00075">
    <property type="entry name" value="HATPase"/>
    <property type="match status" value="1"/>
</dbReference>
<evidence type="ECO:0000256" key="3">
    <source>
        <dbReference type="ARBA" id="ARBA00022553"/>
    </source>
</evidence>
<dbReference type="Gene3D" id="3.30.565.10">
    <property type="entry name" value="Histidine kinase-like ATPase, C-terminal domain"/>
    <property type="match status" value="1"/>
</dbReference>
<keyword evidence="4 8" id="KW-0418">Kinase</keyword>
<dbReference type="GO" id="GO:0000155">
    <property type="term" value="F:phosphorelay sensor kinase activity"/>
    <property type="evidence" value="ECO:0007669"/>
    <property type="project" value="InterPro"/>
</dbReference>
<dbReference type="InterPro" id="IPR029016">
    <property type="entry name" value="GAF-like_dom_sf"/>
</dbReference>
<protein>
    <recommendedName>
        <fullName evidence="2">histidine kinase</fullName>
        <ecNumber evidence="2">2.7.13.3</ecNumber>
    </recommendedName>
</protein>
<organism evidence="8 9">
    <name type="scientific">Sulfobacillus harzensis</name>
    <dbReference type="NCBI Taxonomy" id="2729629"/>
    <lineage>
        <taxon>Bacteria</taxon>
        <taxon>Bacillati</taxon>
        <taxon>Bacillota</taxon>
        <taxon>Clostridia</taxon>
        <taxon>Eubacteriales</taxon>
        <taxon>Clostridiales Family XVII. Incertae Sedis</taxon>
        <taxon>Sulfobacillus</taxon>
    </lineage>
</organism>
<dbReference type="SMART" id="SM00388">
    <property type="entry name" value="HisKA"/>
    <property type="match status" value="1"/>
</dbReference>
<reference evidence="8 9" key="1">
    <citation type="submission" date="2020-04" db="EMBL/GenBank/DDBJ databases">
        <authorList>
            <person name="Zhang R."/>
            <person name="Schippers A."/>
        </authorList>
    </citation>
    <scope>NUCLEOTIDE SEQUENCE [LARGE SCALE GENOMIC DNA]</scope>
    <source>
        <strain evidence="8 9">DSM 109850</strain>
    </source>
</reference>
<dbReference type="Gene3D" id="3.30.450.40">
    <property type="match status" value="1"/>
</dbReference>
<evidence type="ECO:0000313" key="9">
    <source>
        <dbReference type="Proteomes" id="UP000533476"/>
    </source>
</evidence>
<accession>A0A7Y0L5N2</accession>
<evidence type="ECO:0000259" key="7">
    <source>
        <dbReference type="PROSITE" id="PS50109"/>
    </source>
</evidence>
<sequence>MSFIETIFWGCQGVTLSEVAATLAEKFPRVFSLVSHEASPDILHAAVVEALSDALPHCHVGLSWKTGDRGASVWGNGRDPSVDSLPQDGLIGIRQRTQWSVNSAETLPQRWEDWLRQSNMVEGILEPVAPDHVLAVFWSSPTPDPAAVAMAVEWTRPLLARSRETSRHPARSRMDILSTVLAGIGLNAPLAWVLDRIIDTLESQIPGAMAGILRWPPGIVGLTLYAPHLPGAYRERAQALYRDHPQPVAWAVAAGRGVEVVDIATDARWTELREAALQSGVRAVYFHPVVAPEGQALAAIACYFRRPYVLSSEHRGLVSACADVLRLVLAVDRARAHQQEWQAGLAHELRNQLNVMQLAADTLQEMLDPILEMPMAEALTKDSVAACLTTINDHIAVQTRLVTDLMDLARITAGRLRVDREPLLLDRLVFHEVNALKERAGGLGVGLEMSLAPSVRIVGDSARLRQVLDNLLTNALKFTPKGGRIQVELTRQAPVVLLTVRDTGVGFDPESGDALFRWFFQGSLPPVHHLPTANSGLGLALVQEIVTQHGGRIRAESAGKGLGCCMIVELPEDDRGSDAGPGFDYPVSLPDVEKGASQG</sequence>
<evidence type="ECO:0000256" key="1">
    <source>
        <dbReference type="ARBA" id="ARBA00000085"/>
    </source>
</evidence>
<evidence type="ECO:0000256" key="6">
    <source>
        <dbReference type="SAM" id="MobiDB-lite"/>
    </source>
</evidence>
<dbReference type="Gene3D" id="1.10.287.130">
    <property type="match status" value="1"/>
</dbReference>
<dbReference type="SUPFAM" id="SSF55874">
    <property type="entry name" value="ATPase domain of HSP90 chaperone/DNA topoisomerase II/histidine kinase"/>
    <property type="match status" value="1"/>
</dbReference>
<dbReference type="SMART" id="SM00387">
    <property type="entry name" value="HATPase_c"/>
    <property type="match status" value="1"/>
</dbReference>
<evidence type="ECO:0000256" key="5">
    <source>
        <dbReference type="ARBA" id="ARBA00023012"/>
    </source>
</evidence>
<keyword evidence="4 8" id="KW-0808">Transferase</keyword>
<keyword evidence="3" id="KW-0597">Phosphoprotein</keyword>
<comment type="catalytic activity">
    <reaction evidence="1">
        <text>ATP + protein L-histidine = ADP + protein N-phospho-L-histidine.</text>
        <dbReference type="EC" id="2.7.13.3"/>
    </reaction>
</comment>
<dbReference type="Proteomes" id="UP000533476">
    <property type="component" value="Unassembled WGS sequence"/>
</dbReference>
<feature type="domain" description="Histidine kinase" evidence="7">
    <location>
        <begin position="344"/>
        <end position="574"/>
    </location>
</feature>
<dbReference type="PANTHER" id="PTHR43547">
    <property type="entry name" value="TWO-COMPONENT HISTIDINE KINASE"/>
    <property type="match status" value="1"/>
</dbReference>
<dbReference type="SUPFAM" id="SSF47384">
    <property type="entry name" value="Homodimeric domain of signal transducing histidine kinase"/>
    <property type="match status" value="1"/>
</dbReference>
<evidence type="ECO:0000256" key="4">
    <source>
        <dbReference type="ARBA" id="ARBA00022777"/>
    </source>
</evidence>
<evidence type="ECO:0000256" key="2">
    <source>
        <dbReference type="ARBA" id="ARBA00012438"/>
    </source>
</evidence>
<dbReference type="EMBL" id="JABBVZ010000035">
    <property type="protein sequence ID" value="NMP22935.1"/>
    <property type="molecule type" value="Genomic_DNA"/>
</dbReference>
<dbReference type="EC" id="2.7.13.3" evidence="2"/>
<dbReference type="CDD" id="cd00082">
    <property type="entry name" value="HisKA"/>
    <property type="match status" value="1"/>
</dbReference>
<keyword evidence="9" id="KW-1185">Reference proteome</keyword>
<dbReference type="InterPro" id="IPR036097">
    <property type="entry name" value="HisK_dim/P_sf"/>
</dbReference>
<dbReference type="SUPFAM" id="SSF55781">
    <property type="entry name" value="GAF domain-like"/>
    <property type="match status" value="1"/>
</dbReference>
<name>A0A7Y0L5N2_9FIRM</name>
<dbReference type="AlphaFoldDB" id="A0A7Y0L5N2"/>
<dbReference type="InterPro" id="IPR003594">
    <property type="entry name" value="HATPase_dom"/>
</dbReference>
<gene>
    <name evidence="8" type="ORF">HIJ39_11300</name>
</gene>
<dbReference type="PRINTS" id="PR00344">
    <property type="entry name" value="BCTRLSENSOR"/>
</dbReference>
<dbReference type="InterPro" id="IPR005467">
    <property type="entry name" value="His_kinase_dom"/>
</dbReference>
<dbReference type="InterPro" id="IPR036890">
    <property type="entry name" value="HATPase_C_sf"/>
</dbReference>
<proteinExistence type="predicted"/>
<comment type="caution">
    <text evidence="8">The sequence shown here is derived from an EMBL/GenBank/DDBJ whole genome shotgun (WGS) entry which is preliminary data.</text>
</comment>
<dbReference type="Pfam" id="PF02518">
    <property type="entry name" value="HATPase_c"/>
    <property type="match status" value="1"/>
</dbReference>
<dbReference type="PROSITE" id="PS50109">
    <property type="entry name" value="HIS_KIN"/>
    <property type="match status" value="1"/>
</dbReference>
<dbReference type="InterPro" id="IPR003661">
    <property type="entry name" value="HisK_dim/P_dom"/>
</dbReference>
<keyword evidence="5" id="KW-0902">Two-component regulatory system</keyword>
<dbReference type="Pfam" id="PF00512">
    <property type="entry name" value="HisKA"/>
    <property type="match status" value="1"/>
</dbReference>
<dbReference type="PANTHER" id="PTHR43547:SF2">
    <property type="entry name" value="HYBRID SIGNAL TRANSDUCTION HISTIDINE KINASE C"/>
    <property type="match status" value="1"/>
</dbReference>
<feature type="region of interest" description="Disordered" evidence="6">
    <location>
        <begin position="575"/>
        <end position="599"/>
    </location>
</feature>
<dbReference type="InterPro" id="IPR004358">
    <property type="entry name" value="Sig_transdc_His_kin-like_C"/>
</dbReference>
<evidence type="ECO:0000313" key="8">
    <source>
        <dbReference type="EMBL" id="NMP22935.1"/>
    </source>
</evidence>